<reference evidence="9 10" key="1">
    <citation type="submission" date="2018-03" db="EMBL/GenBank/DDBJ databases">
        <title>The draft genome of Zobellella sp. 59N8.</title>
        <authorList>
            <person name="Liu L."/>
            <person name="Li L."/>
            <person name="Zhang X."/>
            <person name="Liang L."/>
            <person name="Wang T."/>
        </authorList>
    </citation>
    <scope>NUCLEOTIDE SEQUENCE [LARGE SCALE GENOMIC DNA]</scope>
    <source>
        <strain evidence="9 10">59N8</strain>
    </source>
</reference>
<evidence type="ECO:0000256" key="3">
    <source>
        <dbReference type="ARBA" id="ARBA00022448"/>
    </source>
</evidence>
<dbReference type="InterPro" id="IPR051906">
    <property type="entry name" value="TolC-like"/>
</dbReference>
<evidence type="ECO:0000256" key="1">
    <source>
        <dbReference type="ARBA" id="ARBA00004442"/>
    </source>
</evidence>
<evidence type="ECO:0000256" key="4">
    <source>
        <dbReference type="ARBA" id="ARBA00022452"/>
    </source>
</evidence>
<comment type="subcellular location">
    <subcellularLocation>
        <location evidence="1">Cell outer membrane</location>
    </subcellularLocation>
</comment>
<evidence type="ECO:0000256" key="7">
    <source>
        <dbReference type="ARBA" id="ARBA00023237"/>
    </source>
</evidence>
<dbReference type="SUPFAM" id="SSF56954">
    <property type="entry name" value="Outer membrane efflux proteins (OEP)"/>
    <property type="match status" value="1"/>
</dbReference>
<keyword evidence="3" id="KW-0813">Transport</keyword>
<accession>A0A2P7RBZ5</accession>
<dbReference type="Proteomes" id="UP000240243">
    <property type="component" value="Unassembled WGS sequence"/>
</dbReference>
<keyword evidence="6" id="KW-0472">Membrane</keyword>
<dbReference type="GO" id="GO:0015562">
    <property type="term" value="F:efflux transmembrane transporter activity"/>
    <property type="evidence" value="ECO:0007669"/>
    <property type="project" value="InterPro"/>
</dbReference>
<name>A0A2P7RBZ5_9GAMM</name>
<dbReference type="EMBL" id="PXYG01000001">
    <property type="protein sequence ID" value="PSJ47729.1"/>
    <property type="molecule type" value="Genomic_DNA"/>
</dbReference>
<feature type="chain" id="PRO_5015203904" evidence="8">
    <location>
        <begin position="26"/>
        <end position="418"/>
    </location>
</feature>
<evidence type="ECO:0000313" key="9">
    <source>
        <dbReference type="EMBL" id="PSJ47729.1"/>
    </source>
</evidence>
<dbReference type="GO" id="GO:0009279">
    <property type="term" value="C:cell outer membrane"/>
    <property type="evidence" value="ECO:0007669"/>
    <property type="project" value="UniProtKB-SubCell"/>
</dbReference>
<evidence type="ECO:0000256" key="8">
    <source>
        <dbReference type="SAM" id="SignalP"/>
    </source>
</evidence>
<comment type="similarity">
    <text evidence="2">Belongs to the outer membrane factor (OMF) (TC 1.B.17) family.</text>
</comment>
<dbReference type="OrthoDB" id="5296315at2"/>
<dbReference type="GO" id="GO:0015288">
    <property type="term" value="F:porin activity"/>
    <property type="evidence" value="ECO:0007669"/>
    <property type="project" value="TreeGrafter"/>
</dbReference>
<feature type="signal peptide" evidence="8">
    <location>
        <begin position="1"/>
        <end position="25"/>
    </location>
</feature>
<dbReference type="GO" id="GO:1990281">
    <property type="term" value="C:efflux pump complex"/>
    <property type="evidence" value="ECO:0007669"/>
    <property type="project" value="TreeGrafter"/>
</dbReference>
<keyword evidence="8" id="KW-0732">Signal</keyword>
<dbReference type="InterPro" id="IPR003423">
    <property type="entry name" value="OMP_efflux"/>
</dbReference>
<keyword evidence="5" id="KW-0812">Transmembrane</keyword>
<sequence length="418" mass="45703">MKGLPCWRPALLAACLGLLSGPTWAQAGLEAALEAALTHHPAIGGKQAELDARAFGGDTARSQRYPTLSAQAQQGVGSGDHDSPVNLRVRQPLWAFGRIDNNIAFADAQTEAEQADLLRVRRQLLEQTAVAYARVQGSRRSLDVAGENIDAHRQLHRQIQRRARGELASGADVSLATTRLAQAEARHELLLGELDVALNELRSLTQIAVDTTPGVPDALLRLPAPEMLEELALENSAEILHKQRLIAGARAGVAQARTAAMPTLYLQLDQDYDQPGYGNDSRAGLVLEGTLDGLGFASRGRTRTALAEQSAAEQALLSARNDTTRISQRLIRQRQLQQTLQASLATSIQELDSLLDSYRRQYETGTKSWQDLLNIQRELADQRLQQVQAQNDWLVYSLQLMTLIGGFDALIKDDADHV</sequence>
<proteinExistence type="inferred from homology"/>
<dbReference type="RefSeq" id="WP_106728142.1">
    <property type="nucleotide sequence ID" value="NZ_PXYG01000001.1"/>
</dbReference>
<dbReference type="Pfam" id="PF02321">
    <property type="entry name" value="OEP"/>
    <property type="match status" value="2"/>
</dbReference>
<evidence type="ECO:0000256" key="6">
    <source>
        <dbReference type="ARBA" id="ARBA00023136"/>
    </source>
</evidence>
<keyword evidence="4" id="KW-1134">Transmembrane beta strand</keyword>
<dbReference type="PANTHER" id="PTHR30026:SF22">
    <property type="entry name" value="OUTER MEMBRANE EFFLUX PROTEIN"/>
    <property type="match status" value="1"/>
</dbReference>
<organism evidence="9 10">
    <name type="scientific">Zobellella endophytica</name>
    <dbReference type="NCBI Taxonomy" id="2116700"/>
    <lineage>
        <taxon>Bacteria</taxon>
        <taxon>Pseudomonadati</taxon>
        <taxon>Pseudomonadota</taxon>
        <taxon>Gammaproteobacteria</taxon>
        <taxon>Aeromonadales</taxon>
        <taxon>Aeromonadaceae</taxon>
        <taxon>Zobellella</taxon>
    </lineage>
</organism>
<protein>
    <submittedName>
        <fullName evidence="9">Transporter</fullName>
    </submittedName>
</protein>
<gene>
    <name evidence="9" type="ORF">C7H85_02590</name>
</gene>
<dbReference type="Gene3D" id="1.20.1600.10">
    <property type="entry name" value="Outer membrane efflux proteins (OEP)"/>
    <property type="match status" value="1"/>
</dbReference>
<dbReference type="PANTHER" id="PTHR30026">
    <property type="entry name" value="OUTER MEMBRANE PROTEIN TOLC"/>
    <property type="match status" value="1"/>
</dbReference>
<evidence type="ECO:0000313" key="10">
    <source>
        <dbReference type="Proteomes" id="UP000240243"/>
    </source>
</evidence>
<dbReference type="AlphaFoldDB" id="A0A2P7RBZ5"/>
<evidence type="ECO:0000256" key="5">
    <source>
        <dbReference type="ARBA" id="ARBA00022692"/>
    </source>
</evidence>
<keyword evidence="7" id="KW-0998">Cell outer membrane</keyword>
<keyword evidence="10" id="KW-1185">Reference proteome</keyword>
<evidence type="ECO:0000256" key="2">
    <source>
        <dbReference type="ARBA" id="ARBA00007613"/>
    </source>
</evidence>
<comment type="caution">
    <text evidence="9">The sequence shown here is derived from an EMBL/GenBank/DDBJ whole genome shotgun (WGS) entry which is preliminary data.</text>
</comment>